<dbReference type="HAMAP" id="MF_00445">
    <property type="entry name" value="NDH1_NuoN_1"/>
    <property type="match status" value="1"/>
</dbReference>
<feature type="transmembrane region" description="Helical" evidence="5">
    <location>
        <begin position="175"/>
        <end position="196"/>
    </location>
</feature>
<feature type="transmembrane region" description="Helical" evidence="5">
    <location>
        <begin position="21"/>
        <end position="41"/>
    </location>
</feature>
<evidence type="ECO:0000256" key="2">
    <source>
        <dbReference type="ARBA" id="ARBA00022692"/>
    </source>
</evidence>
<comment type="subunit">
    <text evidence="5">NDH-1 is composed of 14 different subunits. Subunits NuoA, H, J, K, L, M, N constitute the membrane sector of the complex.</text>
</comment>
<feature type="transmembrane region" description="Helical" evidence="5">
    <location>
        <begin position="89"/>
        <end position="108"/>
    </location>
</feature>
<dbReference type="RefSeq" id="WP_149105302.1">
    <property type="nucleotide sequence ID" value="NZ_JBHLWO010000001.1"/>
</dbReference>
<keyword evidence="5" id="KW-1003">Cell membrane</keyword>
<dbReference type="PANTHER" id="PTHR22773">
    <property type="entry name" value="NADH DEHYDROGENASE"/>
    <property type="match status" value="1"/>
</dbReference>
<sequence>MRAYIPQISNLLNGVWEGLPFLLPEFILTITFLMTIFSGIAQKEKSTLTWCFTFIGITLAGITAVMQRFSPAVEPVFFGMILPDTHGATLKALVSVVCLLFCVFVYYNQPLRKHPKKIDDLLSVLLAIHIGLNLMVVAVNWLMAYITIEMVSIGSYIMVAYLSRNNKQSEAAMKYVLFGTVCSAIMLYGLSFFYGYTGSLNFVDPKHLASLTSMPLPVFIVAALFVLTGIGFKLSFVPFHFWSPDVYQGAATPVTAFLSTAPKVGAIMLLGRFVLAWSQSTVALPMPLFYLLAVVAIISMLLGNLVAIRQSNMKRMMAYSSIGHTGFLVMIILTDAERSFPILFFFLVSYVVMNMGVFMLADYLEEKFGFTEITQYEGLGRSNPLIMGVLTLFMVSLVGLPPTVGFVAKLLTFSAVLNAYESNANPAWLFLLITGAITTVVALFFYFKIPLQAFLKNTNMEPKQSGTMNGLLIVAFLLCLLTLLFGIFPAFLLDLL</sequence>
<dbReference type="Pfam" id="PF00361">
    <property type="entry name" value="Proton_antipo_M"/>
    <property type="match status" value="1"/>
</dbReference>
<feature type="domain" description="NADH:quinone oxidoreductase/Mrp antiporter transmembrane" evidence="7">
    <location>
        <begin position="138"/>
        <end position="421"/>
    </location>
</feature>
<feature type="transmembrane region" description="Helical" evidence="5">
    <location>
        <begin position="48"/>
        <end position="69"/>
    </location>
</feature>
<organism evidence="8 9">
    <name type="scientific">Olivibacter oleidegradans</name>
    <dbReference type="NCBI Taxonomy" id="760123"/>
    <lineage>
        <taxon>Bacteria</taxon>
        <taxon>Pseudomonadati</taxon>
        <taxon>Bacteroidota</taxon>
        <taxon>Sphingobacteriia</taxon>
        <taxon>Sphingobacteriales</taxon>
        <taxon>Sphingobacteriaceae</taxon>
        <taxon>Olivibacter</taxon>
    </lineage>
</organism>
<comment type="subcellular location">
    <subcellularLocation>
        <location evidence="5">Cell membrane</location>
        <topology evidence="5">Multi-pass membrane protein</topology>
    </subcellularLocation>
    <subcellularLocation>
        <location evidence="1">Endomembrane system</location>
        <topology evidence="1">Multi-pass membrane protein</topology>
    </subcellularLocation>
    <subcellularLocation>
        <location evidence="6">Membrane</location>
        <topology evidence="6">Multi-pass membrane protein</topology>
    </subcellularLocation>
</comment>
<dbReference type="EMBL" id="JBHLWO010000001">
    <property type="protein sequence ID" value="MFC0318338.1"/>
    <property type="molecule type" value="Genomic_DNA"/>
</dbReference>
<evidence type="ECO:0000256" key="6">
    <source>
        <dbReference type="RuleBase" id="RU000320"/>
    </source>
</evidence>
<reference evidence="8 9" key="1">
    <citation type="submission" date="2024-09" db="EMBL/GenBank/DDBJ databases">
        <authorList>
            <person name="Sun Q."/>
            <person name="Mori K."/>
        </authorList>
    </citation>
    <scope>NUCLEOTIDE SEQUENCE [LARGE SCALE GENOMIC DNA]</scope>
    <source>
        <strain evidence="8 9">CCM 7765</strain>
    </source>
</reference>
<keyword evidence="5" id="KW-0520">NAD</keyword>
<feature type="transmembrane region" description="Helical" evidence="5">
    <location>
        <begin position="216"/>
        <end position="242"/>
    </location>
</feature>
<feature type="transmembrane region" description="Helical" evidence="5">
    <location>
        <begin position="254"/>
        <end position="275"/>
    </location>
</feature>
<evidence type="ECO:0000256" key="5">
    <source>
        <dbReference type="HAMAP-Rule" id="MF_00445"/>
    </source>
</evidence>
<name>A0ABV6HHG3_9SPHI</name>
<feature type="transmembrane region" description="Helical" evidence="5">
    <location>
        <begin position="340"/>
        <end position="364"/>
    </location>
</feature>
<keyword evidence="2 5" id="KW-0812">Transmembrane</keyword>
<evidence type="ECO:0000313" key="8">
    <source>
        <dbReference type="EMBL" id="MFC0318338.1"/>
    </source>
</evidence>
<feature type="transmembrane region" description="Helical" evidence="5">
    <location>
        <begin position="470"/>
        <end position="493"/>
    </location>
</feature>
<evidence type="ECO:0000256" key="1">
    <source>
        <dbReference type="ARBA" id="ARBA00004127"/>
    </source>
</evidence>
<dbReference type="EC" id="7.1.1.-" evidence="5"/>
<proteinExistence type="inferred from homology"/>
<keyword evidence="5" id="KW-1278">Translocase</keyword>
<evidence type="ECO:0000256" key="3">
    <source>
        <dbReference type="ARBA" id="ARBA00022989"/>
    </source>
</evidence>
<dbReference type="InterPro" id="IPR010096">
    <property type="entry name" value="NADH-Q_OxRdtase_suN/2"/>
</dbReference>
<feature type="transmembrane region" description="Helical" evidence="5">
    <location>
        <begin position="385"/>
        <end position="408"/>
    </location>
</feature>
<comment type="similarity">
    <text evidence="5">Belongs to the complex I subunit 2 family.</text>
</comment>
<feature type="transmembrane region" description="Helical" evidence="5">
    <location>
        <begin position="316"/>
        <end position="334"/>
    </location>
</feature>
<gene>
    <name evidence="5" type="primary">nuoN</name>
    <name evidence="8" type="ORF">ACFFI0_08450</name>
</gene>
<feature type="transmembrane region" description="Helical" evidence="5">
    <location>
        <begin position="120"/>
        <end position="138"/>
    </location>
</feature>
<evidence type="ECO:0000256" key="4">
    <source>
        <dbReference type="ARBA" id="ARBA00023136"/>
    </source>
</evidence>
<feature type="transmembrane region" description="Helical" evidence="5">
    <location>
        <begin position="287"/>
        <end position="307"/>
    </location>
</feature>
<keyword evidence="4 5" id="KW-0472">Membrane</keyword>
<comment type="caution">
    <text evidence="8">The sequence shown here is derived from an EMBL/GenBank/DDBJ whole genome shotgun (WGS) entry which is preliminary data.</text>
</comment>
<keyword evidence="5" id="KW-0874">Quinone</keyword>
<protein>
    <recommendedName>
        <fullName evidence="5">NADH-quinone oxidoreductase subunit N</fullName>
        <ecNumber evidence="5">7.1.1.-</ecNumber>
    </recommendedName>
    <alternativeName>
        <fullName evidence="5">NADH dehydrogenase I subunit N</fullName>
    </alternativeName>
    <alternativeName>
        <fullName evidence="5">NDH-1 subunit N</fullName>
    </alternativeName>
</protein>
<comment type="function">
    <text evidence="5">NDH-1 shuttles electrons from NADH, via FMN and iron-sulfur (Fe-S) centers, to quinones in the respiratory chain. The immediate electron acceptor for the enzyme in this species is believed to be a menaquinone. Couples the redox reaction to proton translocation (for every two electrons transferred, four hydrogen ions are translocated across the cytoplasmic membrane), and thus conserves the redox energy in a proton gradient.</text>
</comment>
<keyword evidence="9" id="KW-1185">Reference proteome</keyword>
<dbReference type="Proteomes" id="UP001589774">
    <property type="component" value="Unassembled WGS sequence"/>
</dbReference>
<keyword evidence="3 5" id="KW-1133">Transmembrane helix</keyword>
<evidence type="ECO:0000259" key="7">
    <source>
        <dbReference type="Pfam" id="PF00361"/>
    </source>
</evidence>
<keyword evidence="5" id="KW-0813">Transport</keyword>
<accession>A0ABV6HHG3</accession>
<dbReference type="InterPro" id="IPR001750">
    <property type="entry name" value="ND/Mrp_TM"/>
</dbReference>
<feature type="transmembrane region" description="Helical" evidence="5">
    <location>
        <begin position="428"/>
        <end position="449"/>
    </location>
</feature>
<feature type="transmembrane region" description="Helical" evidence="5">
    <location>
        <begin position="144"/>
        <end position="163"/>
    </location>
</feature>
<evidence type="ECO:0000313" key="9">
    <source>
        <dbReference type="Proteomes" id="UP001589774"/>
    </source>
</evidence>
<comment type="catalytic activity">
    <reaction evidence="5">
        <text>a quinone + NADH + 5 H(+)(in) = a quinol + NAD(+) + 4 H(+)(out)</text>
        <dbReference type="Rhea" id="RHEA:57888"/>
        <dbReference type="ChEBI" id="CHEBI:15378"/>
        <dbReference type="ChEBI" id="CHEBI:24646"/>
        <dbReference type="ChEBI" id="CHEBI:57540"/>
        <dbReference type="ChEBI" id="CHEBI:57945"/>
        <dbReference type="ChEBI" id="CHEBI:132124"/>
    </reaction>
</comment>